<dbReference type="Proteomes" id="UP000239156">
    <property type="component" value="Unassembled WGS sequence"/>
</dbReference>
<evidence type="ECO:0008006" key="4">
    <source>
        <dbReference type="Google" id="ProtNLM"/>
    </source>
</evidence>
<dbReference type="VEuPathDB" id="FungiDB:PSTT_01216"/>
<dbReference type="AlphaFoldDB" id="A0A2S4W4E6"/>
<proteinExistence type="predicted"/>
<gene>
    <name evidence="2" type="ORF">PSTT_01216</name>
</gene>
<reference evidence="2" key="1">
    <citation type="submission" date="2017-12" db="EMBL/GenBank/DDBJ databases">
        <title>Gene loss provides genomic basis for host adaptation in cereal stripe rust fungi.</title>
        <authorList>
            <person name="Xia C."/>
        </authorList>
    </citation>
    <scope>NUCLEOTIDE SEQUENCE [LARGE SCALE GENOMIC DNA]</scope>
    <source>
        <strain evidence="2">93-210</strain>
    </source>
</reference>
<organism evidence="2 3">
    <name type="scientific">Puccinia striiformis</name>
    <dbReference type="NCBI Taxonomy" id="27350"/>
    <lineage>
        <taxon>Eukaryota</taxon>
        <taxon>Fungi</taxon>
        <taxon>Dikarya</taxon>
        <taxon>Basidiomycota</taxon>
        <taxon>Pucciniomycotina</taxon>
        <taxon>Pucciniomycetes</taxon>
        <taxon>Pucciniales</taxon>
        <taxon>Pucciniaceae</taxon>
        <taxon>Puccinia</taxon>
    </lineage>
</organism>
<accession>A0A2S4W4E6</accession>
<dbReference type="VEuPathDB" id="FungiDB:PSHT_12186"/>
<keyword evidence="1" id="KW-0732">Signal</keyword>
<evidence type="ECO:0000313" key="2">
    <source>
        <dbReference type="EMBL" id="POW16633.1"/>
    </source>
</evidence>
<keyword evidence="3" id="KW-1185">Reference proteome</keyword>
<feature type="signal peptide" evidence="1">
    <location>
        <begin position="1"/>
        <end position="27"/>
    </location>
</feature>
<dbReference type="EMBL" id="PKSL01000006">
    <property type="protein sequence ID" value="POW16633.1"/>
    <property type="molecule type" value="Genomic_DNA"/>
</dbReference>
<name>A0A2S4W4E6_9BASI</name>
<sequence>TSRSITMPVKSILLLSVMATLGSFVAAFGCGDGLTAYCGHKQGAACWNYSRTKSAVHVVQTWSNKGAATQTACTSSVIVSAAPSLTPARPLPHHKYGGSIALYHFRVPWELGHNSPDVLGANLKGL</sequence>
<comment type="caution">
    <text evidence="2">The sequence shown here is derived from an EMBL/GenBank/DDBJ whole genome shotgun (WGS) entry which is preliminary data.</text>
</comment>
<feature type="non-terminal residue" evidence="2">
    <location>
        <position position="1"/>
    </location>
</feature>
<evidence type="ECO:0000256" key="1">
    <source>
        <dbReference type="SAM" id="SignalP"/>
    </source>
</evidence>
<protein>
    <recommendedName>
        <fullName evidence="4">CBM1 domain-containing protein</fullName>
    </recommendedName>
</protein>
<evidence type="ECO:0000313" key="3">
    <source>
        <dbReference type="Proteomes" id="UP000239156"/>
    </source>
</evidence>
<feature type="chain" id="PRO_5015553516" description="CBM1 domain-containing protein" evidence="1">
    <location>
        <begin position="28"/>
        <end position="126"/>
    </location>
</feature>